<dbReference type="PANTHER" id="PTHR33877">
    <property type="entry name" value="SLL1193 PROTEIN"/>
    <property type="match status" value="1"/>
</dbReference>
<keyword evidence="2" id="KW-0255">Endonuclease</keyword>
<name>A0A7W9SR81_ARMRO</name>
<dbReference type="GO" id="GO:0004519">
    <property type="term" value="F:endonuclease activity"/>
    <property type="evidence" value="ECO:0007669"/>
    <property type="project" value="UniProtKB-KW"/>
</dbReference>
<keyword evidence="3" id="KW-1185">Reference proteome</keyword>
<dbReference type="InterPro" id="IPR052892">
    <property type="entry name" value="NA-targeting_endonuclease"/>
</dbReference>
<dbReference type="GO" id="GO:0003676">
    <property type="term" value="F:nucleic acid binding"/>
    <property type="evidence" value="ECO:0007669"/>
    <property type="project" value="InterPro"/>
</dbReference>
<evidence type="ECO:0000259" key="1">
    <source>
        <dbReference type="SMART" id="SM00507"/>
    </source>
</evidence>
<feature type="domain" description="HNH nuclease" evidence="1">
    <location>
        <begin position="78"/>
        <end position="129"/>
    </location>
</feature>
<dbReference type="SMART" id="SM00507">
    <property type="entry name" value="HNHc"/>
    <property type="match status" value="1"/>
</dbReference>
<dbReference type="InterPro" id="IPR003615">
    <property type="entry name" value="HNH_nuc"/>
</dbReference>
<dbReference type="AlphaFoldDB" id="A0A7W9SR81"/>
<gene>
    <name evidence="2" type="ORF">HNQ39_003152</name>
</gene>
<dbReference type="EMBL" id="JACHGW010000003">
    <property type="protein sequence ID" value="MBB6051342.1"/>
    <property type="molecule type" value="Genomic_DNA"/>
</dbReference>
<accession>A0A7W9SR81</accession>
<dbReference type="GO" id="GO:0008270">
    <property type="term" value="F:zinc ion binding"/>
    <property type="evidence" value="ECO:0007669"/>
    <property type="project" value="InterPro"/>
</dbReference>
<dbReference type="InterPro" id="IPR002711">
    <property type="entry name" value="HNH"/>
</dbReference>
<dbReference type="CDD" id="cd00085">
    <property type="entry name" value="HNHc"/>
    <property type="match status" value="1"/>
</dbReference>
<dbReference type="RefSeq" id="WP_184198109.1">
    <property type="nucleotide sequence ID" value="NZ_JACHGW010000003.1"/>
</dbReference>
<dbReference type="PANTHER" id="PTHR33877:SF2">
    <property type="entry name" value="OS07G0170200 PROTEIN"/>
    <property type="match status" value="1"/>
</dbReference>
<sequence length="185" mass="21216">MGQEVLVLNSDYEPLNVCNIRRAIVLVYLGKADILHAHGEDEKREAEAWFTAEGQSIARPSVVKLRQHVRRPLPELKLSRRSIFARDNYTCQYCGQVGKELTIDHVVPKHNGGPMSWENLVTCCKRCNTRKGDKPLEKCGMKLNRQPRRPRYTPYIALNKYVSGTRHAVWRDYLPIFTDVGGVVQ</sequence>
<organism evidence="2 3">
    <name type="scientific">Armatimonas rosea</name>
    <dbReference type="NCBI Taxonomy" id="685828"/>
    <lineage>
        <taxon>Bacteria</taxon>
        <taxon>Bacillati</taxon>
        <taxon>Armatimonadota</taxon>
        <taxon>Armatimonadia</taxon>
        <taxon>Armatimonadales</taxon>
        <taxon>Armatimonadaceae</taxon>
        <taxon>Armatimonas</taxon>
    </lineage>
</organism>
<keyword evidence="2" id="KW-0540">Nuclease</keyword>
<protein>
    <submittedName>
        <fullName evidence="2">5-methylcytosine-specific restriction endonuclease McrA</fullName>
    </submittedName>
</protein>
<dbReference type="Proteomes" id="UP000520814">
    <property type="component" value="Unassembled WGS sequence"/>
</dbReference>
<dbReference type="Gene3D" id="1.10.30.50">
    <property type="match status" value="1"/>
</dbReference>
<reference evidence="2 3" key="1">
    <citation type="submission" date="2020-08" db="EMBL/GenBank/DDBJ databases">
        <title>Genomic Encyclopedia of Type Strains, Phase IV (KMG-IV): sequencing the most valuable type-strain genomes for metagenomic binning, comparative biology and taxonomic classification.</title>
        <authorList>
            <person name="Goeker M."/>
        </authorList>
    </citation>
    <scope>NUCLEOTIDE SEQUENCE [LARGE SCALE GENOMIC DNA]</scope>
    <source>
        <strain evidence="2 3">DSM 23562</strain>
    </source>
</reference>
<evidence type="ECO:0000313" key="3">
    <source>
        <dbReference type="Proteomes" id="UP000520814"/>
    </source>
</evidence>
<proteinExistence type="predicted"/>
<keyword evidence="2" id="KW-0378">Hydrolase</keyword>
<dbReference type="Pfam" id="PF01844">
    <property type="entry name" value="HNH"/>
    <property type="match status" value="1"/>
</dbReference>
<comment type="caution">
    <text evidence="2">The sequence shown here is derived from an EMBL/GenBank/DDBJ whole genome shotgun (WGS) entry which is preliminary data.</text>
</comment>
<evidence type="ECO:0000313" key="2">
    <source>
        <dbReference type="EMBL" id="MBB6051342.1"/>
    </source>
</evidence>